<feature type="transmembrane region" description="Helical" evidence="1">
    <location>
        <begin position="142"/>
        <end position="167"/>
    </location>
</feature>
<dbReference type="Proteomes" id="UP000012227">
    <property type="component" value="Unassembled WGS sequence"/>
</dbReference>
<evidence type="ECO:0000313" key="3">
    <source>
        <dbReference type="Proteomes" id="UP000012227"/>
    </source>
</evidence>
<reference evidence="2 3" key="1">
    <citation type="submission" date="2013-03" db="EMBL/GenBank/DDBJ databases">
        <authorList>
            <person name="Harkins D.M."/>
            <person name="Durkin A.S."/>
            <person name="Brinkac L.M."/>
            <person name="Haft D.H."/>
            <person name="Selengut J.D."/>
            <person name="Sanka R."/>
            <person name="DePew J."/>
            <person name="Purushe J."/>
            <person name="Galloway R.L."/>
            <person name="Vinetz J.M."/>
            <person name="Sutton G.G."/>
            <person name="Nierman W.C."/>
            <person name="Fouts D.E."/>
        </authorList>
    </citation>
    <scope>NUCLEOTIDE SEQUENCE [LARGE SCALE GENOMIC DNA]</scope>
    <source>
        <strain evidence="2 3">Waz Holland</strain>
    </source>
</reference>
<dbReference type="RefSeq" id="WP_002977451.1">
    <property type="nucleotide sequence ID" value="NZ_AOGY02000016.1"/>
</dbReference>
<keyword evidence="1" id="KW-0472">Membrane</keyword>
<proteinExistence type="predicted"/>
<accession>N1WH71</accession>
<keyword evidence="1" id="KW-0812">Transmembrane</keyword>
<dbReference type="STRING" id="1218591.LEP1GSC199_0624"/>
<sequence>MTNESSIKKLKEYLLKQNYPNSSLLEKVEISIEGKKIDFDLIIKDADSKTILAVFKIYEEAPKLHYPFEYLVDLFKYEENIPLIYAFIDDNSKLCFHQFEENYTSNFTLNRFPDFSQLWKLYRNSNYKRKSKRETTKLKKQFFTYSGILSSGIVSIISIVLVINLFINFTGSEQSQLNKYEYETLDKINDLNSSFEKIRTKIDLIESSQIQNNRKNENAKLIYKIETVKQKVNNLEVSLKKIEDAITTDPSKSLAIPILRKDMDYMEKLMMNELNRTNAEFGRFFDILKWLIGSIFTLAITILGYFLNSKTLKNRKDE</sequence>
<organism evidence="2 3">
    <name type="scientific">Leptospira vanthielii serovar Holland str. Waz Holland = ATCC 700522</name>
    <dbReference type="NCBI Taxonomy" id="1218591"/>
    <lineage>
        <taxon>Bacteria</taxon>
        <taxon>Pseudomonadati</taxon>
        <taxon>Spirochaetota</taxon>
        <taxon>Spirochaetia</taxon>
        <taxon>Leptospirales</taxon>
        <taxon>Leptospiraceae</taxon>
        <taxon>Leptospira</taxon>
    </lineage>
</organism>
<gene>
    <name evidence="2" type="ORF">LEP1GSC199_0624</name>
</gene>
<dbReference type="AlphaFoldDB" id="N1WH71"/>
<evidence type="ECO:0000313" key="2">
    <source>
        <dbReference type="EMBL" id="EMY71206.1"/>
    </source>
</evidence>
<protein>
    <submittedName>
        <fullName evidence="2">Uncharacterized protein</fullName>
    </submittedName>
</protein>
<feature type="transmembrane region" description="Helical" evidence="1">
    <location>
        <begin position="287"/>
        <end position="307"/>
    </location>
</feature>
<dbReference type="EMBL" id="AOGY02000016">
    <property type="protein sequence ID" value="EMY71206.1"/>
    <property type="molecule type" value="Genomic_DNA"/>
</dbReference>
<keyword evidence="1" id="KW-1133">Transmembrane helix</keyword>
<evidence type="ECO:0000256" key="1">
    <source>
        <dbReference type="SAM" id="Phobius"/>
    </source>
</evidence>
<comment type="caution">
    <text evidence="2">The sequence shown here is derived from an EMBL/GenBank/DDBJ whole genome shotgun (WGS) entry which is preliminary data.</text>
</comment>
<name>N1WH71_9LEPT</name>